<dbReference type="Proteomes" id="UP000813461">
    <property type="component" value="Unassembled WGS sequence"/>
</dbReference>
<dbReference type="OrthoDB" id="10438161at2759"/>
<evidence type="ECO:0000313" key="2">
    <source>
        <dbReference type="EMBL" id="KAH7067153.1"/>
    </source>
</evidence>
<dbReference type="EMBL" id="JAGMVJ010000035">
    <property type="protein sequence ID" value="KAH7067153.1"/>
    <property type="molecule type" value="Genomic_DNA"/>
</dbReference>
<organism evidence="2 3">
    <name type="scientific">Paraphoma chrysanthemicola</name>
    <dbReference type="NCBI Taxonomy" id="798071"/>
    <lineage>
        <taxon>Eukaryota</taxon>
        <taxon>Fungi</taxon>
        <taxon>Dikarya</taxon>
        <taxon>Ascomycota</taxon>
        <taxon>Pezizomycotina</taxon>
        <taxon>Dothideomycetes</taxon>
        <taxon>Pleosporomycetidae</taxon>
        <taxon>Pleosporales</taxon>
        <taxon>Pleosporineae</taxon>
        <taxon>Phaeosphaeriaceae</taxon>
        <taxon>Paraphoma</taxon>
    </lineage>
</organism>
<reference evidence="2" key="1">
    <citation type="journal article" date="2021" name="Nat. Commun.">
        <title>Genetic determinants of endophytism in the Arabidopsis root mycobiome.</title>
        <authorList>
            <person name="Mesny F."/>
            <person name="Miyauchi S."/>
            <person name="Thiergart T."/>
            <person name="Pickel B."/>
            <person name="Atanasova L."/>
            <person name="Karlsson M."/>
            <person name="Huettel B."/>
            <person name="Barry K.W."/>
            <person name="Haridas S."/>
            <person name="Chen C."/>
            <person name="Bauer D."/>
            <person name="Andreopoulos W."/>
            <person name="Pangilinan J."/>
            <person name="LaButti K."/>
            <person name="Riley R."/>
            <person name="Lipzen A."/>
            <person name="Clum A."/>
            <person name="Drula E."/>
            <person name="Henrissat B."/>
            <person name="Kohler A."/>
            <person name="Grigoriev I.V."/>
            <person name="Martin F.M."/>
            <person name="Hacquard S."/>
        </authorList>
    </citation>
    <scope>NUCLEOTIDE SEQUENCE</scope>
    <source>
        <strain evidence="2">MPI-SDFR-AT-0120</strain>
    </source>
</reference>
<sequence length="204" mass="22865">MLFLFDTLLSLIAALYILDFIVTIHSNTALCKASKTRDIPIWSLQLAHQREQEEAEIHTEKFITLSAQERCLRLTGTILIAGGFACGVAAILATLHLASILCRFCEAFYIWLLRRRLKSEVAEHIEPRATDPDWRNPPRDIDIHTRTAREGGLLTGISEEEQNTGGVLRRRKQANATRSNGSVKSKTSSALEKIEDVLLECLVP</sequence>
<evidence type="ECO:0000313" key="3">
    <source>
        <dbReference type="Proteomes" id="UP000813461"/>
    </source>
</evidence>
<keyword evidence="3" id="KW-1185">Reference proteome</keyword>
<name>A0A8K0QRY3_9PLEO</name>
<accession>A0A8K0QRY3</accession>
<feature type="compositionally biased region" description="Polar residues" evidence="1">
    <location>
        <begin position="174"/>
        <end position="187"/>
    </location>
</feature>
<evidence type="ECO:0000256" key="1">
    <source>
        <dbReference type="SAM" id="MobiDB-lite"/>
    </source>
</evidence>
<gene>
    <name evidence="2" type="ORF">FB567DRAFT_257590</name>
</gene>
<dbReference type="AlphaFoldDB" id="A0A8K0QRY3"/>
<comment type="caution">
    <text evidence="2">The sequence shown here is derived from an EMBL/GenBank/DDBJ whole genome shotgun (WGS) entry which is preliminary data.</text>
</comment>
<feature type="region of interest" description="Disordered" evidence="1">
    <location>
        <begin position="161"/>
        <end position="187"/>
    </location>
</feature>
<proteinExistence type="predicted"/>
<protein>
    <submittedName>
        <fullName evidence="2">Uncharacterized protein</fullName>
    </submittedName>
</protein>